<reference evidence="1" key="1">
    <citation type="journal article" date="2015" name="Nature">
        <title>Complex archaea that bridge the gap between prokaryotes and eukaryotes.</title>
        <authorList>
            <person name="Spang A."/>
            <person name="Saw J.H."/>
            <person name="Jorgensen S.L."/>
            <person name="Zaremba-Niedzwiedzka K."/>
            <person name="Martijn J."/>
            <person name="Lind A.E."/>
            <person name="van Eijk R."/>
            <person name="Schleper C."/>
            <person name="Guy L."/>
            <person name="Ettema T.J."/>
        </authorList>
    </citation>
    <scope>NUCLEOTIDE SEQUENCE</scope>
</reference>
<feature type="non-terminal residue" evidence="1">
    <location>
        <position position="125"/>
    </location>
</feature>
<gene>
    <name evidence="1" type="ORF">LCGC14_2850450</name>
</gene>
<proteinExistence type="predicted"/>
<organism evidence="1">
    <name type="scientific">marine sediment metagenome</name>
    <dbReference type="NCBI Taxonomy" id="412755"/>
    <lineage>
        <taxon>unclassified sequences</taxon>
        <taxon>metagenomes</taxon>
        <taxon>ecological metagenomes</taxon>
    </lineage>
</organism>
<name>A0A0F9AZG4_9ZZZZ</name>
<comment type="caution">
    <text evidence="1">The sequence shown here is derived from an EMBL/GenBank/DDBJ whole genome shotgun (WGS) entry which is preliminary data.</text>
</comment>
<sequence length="125" mass="14400">MLQPAQRTIVVDGKINDELTKYYNSILPMDVNTADKFAHRLAKLHNTGLTHITFENGRFKYTILPSYLYTVKQDAKKLLEVSYEKMFGDEWFKVWWTDKKHFRTDALGNKSNVPGGDGTNPFGVI</sequence>
<evidence type="ECO:0000313" key="1">
    <source>
        <dbReference type="EMBL" id="KKK77751.1"/>
    </source>
</evidence>
<protein>
    <submittedName>
        <fullName evidence="1">Uncharacterized protein</fullName>
    </submittedName>
</protein>
<dbReference type="EMBL" id="LAZR01054807">
    <property type="protein sequence ID" value="KKK77751.1"/>
    <property type="molecule type" value="Genomic_DNA"/>
</dbReference>
<dbReference type="AlphaFoldDB" id="A0A0F9AZG4"/>
<accession>A0A0F9AZG4</accession>